<dbReference type="SUPFAM" id="SSF54211">
    <property type="entry name" value="Ribosomal protein S5 domain 2-like"/>
    <property type="match status" value="1"/>
</dbReference>
<dbReference type="Pfam" id="PF00288">
    <property type="entry name" value="GHMP_kinases_N"/>
    <property type="match status" value="1"/>
</dbReference>
<sequence>MRAIAPGRVNLIGDHTDYTGGLVFPMAIDRYTTIDFQYSPLQVSLTSNDMDGTVAFTVNDDFTFATQPAWGRYVSATASLIDSPLGITGNISTTIPVGAGLSSSAALEIASALAMGCSLPARDLALLTQRAENLATGVPTGIMDQLCIASAKEGHGTLIDCHTLTVQHIVIPTDVKFVVRFIAHRTLVGSEYSDRVAQCAAAEEIIGPLRDASLSDVQTISDPVIAARAKHVISENARVVQFADALQQGDYIRAGALMIDSHHSVAADFATSTAQMDDAVRELCAIPGVYGARMTGGGFGGCIVAMCAPDTNIDGWHVQPVGAAHVVN</sequence>
<dbReference type="InterPro" id="IPR000705">
    <property type="entry name" value="Galactokinase"/>
</dbReference>
<dbReference type="PRINTS" id="PR00959">
    <property type="entry name" value="MEVGALKINASE"/>
</dbReference>
<dbReference type="PROSITE" id="PS00106">
    <property type="entry name" value="GALACTOKINASE"/>
    <property type="match status" value="1"/>
</dbReference>
<dbReference type="Pfam" id="PF10509">
    <property type="entry name" value="GalKase_gal_bdg"/>
    <property type="match status" value="1"/>
</dbReference>
<dbReference type="SUPFAM" id="SSF55060">
    <property type="entry name" value="GHMP Kinase, C-terminal domain"/>
    <property type="match status" value="1"/>
</dbReference>
<keyword evidence="4" id="KW-0418">Kinase</keyword>
<name>A0A6J6GHA1_9ZZZZ</name>
<feature type="domain" description="GHMP kinase C-terminal" evidence="7">
    <location>
        <begin position="243"/>
        <end position="311"/>
    </location>
</feature>
<dbReference type="InterPro" id="IPR006204">
    <property type="entry name" value="GHMP_kinase_N_dom"/>
</dbReference>
<dbReference type="PANTHER" id="PTHR10457:SF7">
    <property type="entry name" value="GALACTOKINASE-RELATED"/>
    <property type="match status" value="1"/>
</dbReference>
<evidence type="ECO:0000259" key="6">
    <source>
        <dbReference type="Pfam" id="PF00288"/>
    </source>
</evidence>
<dbReference type="GO" id="GO:0005524">
    <property type="term" value="F:ATP binding"/>
    <property type="evidence" value="ECO:0007669"/>
    <property type="project" value="UniProtKB-KW"/>
</dbReference>
<evidence type="ECO:0000313" key="9">
    <source>
        <dbReference type="EMBL" id="CAB4600587.1"/>
    </source>
</evidence>
<dbReference type="PROSITE" id="PS00627">
    <property type="entry name" value="GHMP_KINASES_ATP"/>
    <property type="match status" value="1"/>
</dbReference>
<keyword evidence="5" id="KW-0067">ATP-binding</keyword>
<dbReference type="Pfam" id="PF08544">
    <property type="entry name" value="GHMP_kinases_C"/>
    <property type="match status" value="1"/>
</dbReference>
<feature type="domain" description="Galactokinase N-terminal" evidence="8">
    <location>
        <begin position="4"/>
        <end position="34"/>
    </location>
</feature>
<dbReference type="PRINTS" id="PR00473">
    <property type="entry name" value="GALCTOKINASE"/>
</dbReference>
<dbReference type="InterPro" id="IPR006206">
    <property type="entry name" value="Mevalonate/galactokinase"/>
</dbReference>
<evidence type="ECO:0000259" key="8">
    <source>
        <dbReference type="Pfam" id="PF10509"/>
    </source>
</evidence>
<proteinExistence type="inferred from homology"/>
<dbReference type="Gene3D" id="3.30.70.890">
    <property type="entry name" value="GHMP kinase, C-terminal domain"/>
    <property type="match status" value="1"/>
</dbReference>
<feature type="domain" description="GHMP kinase N-terminal" evidence="6">
    <location>
        <begin position="78"/>
        <end position="149"/>
    </location>
</feature>
<protein>
    <submittedName>
        <fullName evidence="9">Unannotated protein</fullName>
    </submittedName>
</protein>
<organism evidence="9">
    <name type="scientific">freshwater metagenome</name>
    <dbReference type="NCBI Taxonomy" id="449393"/>
    <lineage>
        <taxon>unclassified sequences</taxon>
        <taxon>metagenomes</taxon>
        <taxon>ecological metagenomes</taxon>
    </lineage>
</organism>
<evidence type="ECO:0000256" key="5">
    <source>
        <dbReference type="ARBA" id="ARBA00022840"/>
    </source>
</evidence>
<dbReference type="InterPro" id="IPR019539">
    <property type="entry name" value="GalKase_N"/>
</dbReference>
<dbReference type="GO" id="GO:0006012">
    <property type="term" value="P:galactose metabolic process"/>
    <property type="evidence" value="ECO:0007669"/>
    <property type="project" value="InterPro"/>
</dbReference>
<dbReference type="AlphaFoldDB" id="A0A6J6GHA1"/>
<dbReference type="InterPro" id="IPR019741">
    <property type="entry name" value="Galactokinase_CS"/>
</dbReference>
<dbReference type="Gene3D" id="3.30.230.10">
    <property type="match status" value="1"/>
</dbReference>
<keyword evidence="2" id="KW-0808">Transferase</keyword>
<dbReference type="GO" id="GO:0004335">
    <property type="term" value="F:galactokinase activity"/>
    <property type="evidence" value="ECO:0007669"/>
    <property type="project" value="InterPro"/>
</dbReference>
<evidence type="ECO:0000256" key="1">
    <source>
        <dbReference type="ARBA" id="ARBA00006566"/>
    </source>
</evidence>
<dbReference type="PANTHER" id="PTHR10457">
    <property type="entry name" value="MEVALONATE KINASE/GALACTOKINASE"/>
    <property type="match status" value="1"/>
</dbReference>
<dbReference type="InterPro" id="IPR020568">
    <property type="entry name" value="Ribosomal_Su5_D2-typ_SF"/>
</dbReference>
<dbReference type="GO" id="GO:0005829">
    <property type="term" value="C:cytosol"/>
    <property type="evidence" value="ECO:0007669"/>
    <property type="project" value="TreeGrafter"/>
</dbReference>
<dbReference type="InterPro" id="IPR014721">
    <property type="entry name" value="Ribsml_uS5_D2-typ_fold_subgr"/>
</dbReference>
<dbReference type="InterPro" id="IPR013750">
    <property type="entry name" value="GHMP_kinase_C_dom"/>
</dbReference>
<evidence type="ECO:0000256" key="4">
    <source>
        <dbReference type="ARBA" id="ARBA00022777"/>
    </source>
</evidence>
<accession>A0A6J6GHA1</accession>
<evidence type="ECO:0000259" key="7">
    <source>
        <dbReference type="Pfam" id="PF08544"/>
    </source>
</evidence>
<dbReference type="PIRSF" id="PIRSF000530">
    <property type="entry name" value="Galactokinase"/>
    <property type="match status" value="1"/>
</dbReference>
<gene>
    <name evidence="9" type="ORF">UFOPK1808_00734</name>
</gene>
<evidence type="ECO:0000256" key="2">
    <source>
        <dbReference type="ARBA" id="ARBA00022679"/>
    </source>
</evidence>
<keyword evidence="3" id="KW-0547">Nucleotide-binding</keyword>
<dbReference type="EMBL" id="CAEZUL010000068">
    <property type="protein sequence ID" value="CAB4600587.1"/>
    <property type="molecule type" value="Genomic_DNA"/>
</dbReference>
<dbReference type="InterPro" id="IPR006203">
    <property type="entry name" value="GHMP_knse_ATP-bd_CS"/>
</dbReference>
<dbReference type="InterPro" id="IPR036554">
    <property type="entry name" value="GHMP_kinase_C_sf"/>
</dbReference>
<reference evidence="9" key="1">
    <citation type="submission" date="2020-05" db="EMBL/GenBank/DDBJ databases">
        <authorList>
            <person name="Chiriac C."/>
            <person name="Salcher M."/>
            <person name="Ghai R."/>
            <person name="Kavagutti S V."/>
        </authorList>
    </citation>
    <scope>NUCLEOTIDE SEQUENCE</scope>
</reference>
<evidence type="ECO:0000256" key="3">
    <source>
        <dbReference type="ARBA" id="ARBA00022741"/>
    </source>
</evidence>
<comment type="similarity">
    <text evidence="1">Belongs to the GHMP kinase family. GalK subfamily.</text>
</comment>